<proteinExistence type="predicted"/>
<dbReference type="AlphaFoldDB" id="A0A316FZ10"/>
<keyword evidence="2" id="KW-0732">Signal</keyword>
<evidence type="ECO:0000256" key="1">
    <source>
        <dbReference type="SAM" id="Phobius"/>
    </source>
</evidence>
<organism evidence="3 4">
    <name type="scientific">Pleionea mediterranea</name>
    <dbReference type="NCBI Taxonomy" id="523701"/>
    <lineage>
        <taxon>Bacteria</taxon>
        <taxon>Pseudomonadati</taxon>
        <taxon>Pseudomonadota</taxon>
        <taxon>Gammaproteobacteria</taxon>
        <taxon>Oceanospirillales</taxon>
        <taxon>Pleioneaceae</taxon>
        <taxon>Pleionea</taxon>
    </lineage>
</organism>
<evidence type="ECO:0000256" key="2">
    <source>
        <dbReference type="SAM" id="SignalP"/>
    </source>
</evidence>
<reference evidence="3 4" key="1">
    <citation type="submission" date="2018-05" db="EMBL/GenBank/DDBJ databases">
        <title>Genomic Encyclopedia of Type Strains, Phase IV (KMG-IV): sequencing the most valuable type-strain genomes for metagenomic binning, comparative biology and taxonomic classification.</title>
        <authorList>
            <person name="Goeker M."/>
        </authorList>
    </citation>
    <scope>NUCLEOTIDE SEQUENCE [LARGE SCALE GENOMIC DNA]</scope>
    <source>
        <strain evidence="3 4">DSM 25350</strain>
    </source>
</reference>
<protein>
    <submittedName>
        <fullName evidence="3">Uncharacterized protein</fullName>
    </submittedName>
</protein>
<name>A0A316FZ10_9GAMM</name>
<keyword evidence="1" id="KW-0812">Transmembrane</keyword>
<keyword evidence="4" id="KW-1185">Reference proteome</keyword>
<evidence type="ECO:0000313" key="3">
    <source>
        <dbReference type="EMBL" id="PWK53934.1"/>
    </source>
</evidence>
<feature type="transmembrane region" description="Helical" evidence="1">
    <location>
        <begin position="60"/>
        <end position="84"/>
    </location>
</feature>
<keyword evidence="1" id="KW-1133">Transmembrane helix</keyword>
<dbReference type="RefSeq" id="WP_109762049.1">
    <property type="nucleotide sequence ID" value="NZ_QGGU01000002.1"/>
</dbReference>
<comment type="caution">
    <text evidence="3">The sequence shown here is derived from an EMBL/GenBank/DDBJ whole genome shotgun (WGS) entry which is preliminary data.</text>
</comment>
<dbReference type="Proteomes" id="UP000245790">
    <property type="component" value="Unassembled WGS sequence"/>
</dbReference>
<feature type="signal peptide" evidence="2">
    <location>
        <begin position="1"/>
        <end position="22"/>
    </location>
</feature>
<gene>
    <name evidence="3" type="ORF">C8D97_102326</name>
</gene>
<dbReference type="OrthoDB" id="6197749at2"/>
<feature type="transmembrane region" description="Helical" evidence="1">
    <location>
        <begin position="32"/>
        <end position="48"/>
    </location>
</feature>
<sequence>MRIVTSLFLFTLLLLLPSTAFAAEPLDWKTHGVIAFLIAVSVSVFFIRRNKSYNTVTAKMMAFGVYFWVLIFLQAILYGIYYGYFR</sequence>
<evidence type="ECO:0000313" key="4">
    <source>
        <dbReference type="Proteomes" id="UP000245790"/>
    </source>
</evidence>
<accession>A0A316FZ10</accession>
<feature type="chain" id="PRO_5016255102" evidence="2">
    <location>
        <begin position="23"/>
        <end position="86"/>
    </location>
</feature>
<dbReference type="EMBL" id="QGGU01000002">
    <property type="protein sequence ID" value="PWK53934.1"/>
    <property type="molecule type" value="Genomic_DNA"/>
</dbReference>
<keyword evidence="1" id="KW-0472">Membrane</keyword>